<evidence type="ECO:0000313" key="1">
    <source>
        <dbReference type="Ensembl" id="ENSSFOP00015004649.2"/>
    </source>
</evidence>
<dbReference type="GO" id="GO:0003676">
    <property type="term" value="F:nucleic acid binding"/>
    <property type="evidence" value="ECO:0007669"/>
    <property type="project" value="InterPro"/>
</dbReference>
<dbReference type="InterPro" id="IPR036388">
    <property type="entry name" value="WH-like_DNA-bd_sf"/>
</dbReference>
<dbReference type="GeneTree" id="ENSGT01140000283453"/>
<reference evidence="1" key="3">
    <citation type="submission" date="2025-09" db="UniProtKB">
        <authorList>
            <consortium name="Ensembl"/>
        </authorList>
    </citation>
    <scope>IDENTIFICATION</scope>
</reference>
<dbReference type="InterPro" id="IPR009057">
    <property type="entry name" value="Homeodomain-like_sf"/>
</dbReference>
<name>A0A8C9UY38_SCLFO</name>
<keyword evidence="2" id="KW-1185">Reference proteome</keyword>
<dbReference type="Proteomes" id="UP000694397">
    <property type="component" value="Chromosome 14"/>
</dbReference>
<reference evidence="1 2" key="1">
    <citation type="submission" date="2019-04" db="EMBL/GenBank/DDBJ databases">
        <authorList>
            <consortium name="Wellcome Sanger Institute Data Sharing"/>
        </authorList>
    </citation>
    <scope>NUCLEOTIDE SEQUENCE [LARGE SCALE GENOMIC DNA]</scope>
</reference>
<dbReference type="AlphaFoldDB" id="A0A8C9UY38"/>
<dbReference type="SUPFAM" id="SSF46689">
    <property type="entry name" value="Homeodomain-like"/>
    <property type="match status" value="1"/>
</dbReference>
<dbReference type="InterPro" id="IPR036397">
    <property type="entry name" value="RNaseH_sf"/>
</dbReference>
<evidence type="ECO:0000313" key="2">
    <source>
        <dbReference type="Proteomes" id="UP000694397"/>
    </source>
</evidence>
<reference evidence="1" key="2">
    <citation type="submission" date="2025-08" db="UniProtKB">
        <authorList>
            <consortium name="Ensembl"/>
        </authorList>
    </citation>
    <scope>IDENTIFICATION</scope>
</reference>
<dbReference type="Gene3D" id="1.10.10.10">
    <property type="entry name" value="Winged helix-like DNA-binding domain superfamily/Winged helix DNA-binding domain"/>
    <property type="match status" value="1"/>
</dbReference>
<accession>A0A8C9UY38</accession>
<organism evidence="1 2">
    <name type="scientific">Scleropages formosus</name>
    <name type="common">Asian bonytongue</name>
    <name type="synonym">Osteoglossum formosum</name>
    <dbReference type="NCBI Taxonomy" id="113540"/>
    <lineage>
        <taxon>Eukaryota</taxon>
        <taxon>Metazoa</taxon>
        <taxon>Chordata</taxon>
        <taxon>Craniata</taxon>
        <taxon>Vertebrata</taxon>
        <taxon>Euteleostomi</taxon>
        <taxon>Actinopterygii</taxon>
        <taxon>Neopterygii</taxon>
        <taxon>Teleostei</taxon>
        <taxon>Osteoglossocephala</taxon>
        <taxon>Osteoglossomorpha</taxon>
        <taxon>Osteoglossiformes</taxon>
        <taxon>Osteoglossidae</taxon>
        <taxon>Scleropages</taxon>
    </lineage>
</organism>
<dbReference type="Ensembl" id="ENSSFOT00015004723.2">
    <property type="protein sequence ID" value="ENSSFOP00015004649.2"/>
    <property type="gene ID" value="ENSSFOG00015003043.2"/>
</dbReference>
<dbReference type="Gene3D" id="3.30.420.10">
    <property type="entry name" value="Ribonuclease H-like superfamily/Ribonuclease H"/>
    <property type="match status" value="1"/>
</dbReference>
<dbReference type="OrthoDB" id="4843387at2759"/>
<sequence>MAPHGEELAEKLKNLIVRLQKDGKGSRKIGDQLKISLNTVAAVMRRYRTSHSTTNQSHSGHPPKMTPRTVCYLYNLALKNRQASASKLAQGLSMEIGVLTALTVQRTLHNINHYEWHPENLACSLNWEHILFLTMKHGGGSVGEMTFIDGTMNACGYTRILADKLTPSLQDLGRRGIFQHDNYPKHTAKTTQALLNKKKSENYDLVKYVA</sequence>
<protein>
    <submittedName>
        <fullName evidence="1">Uncharacterized protein</fullName>
    </submittedName>
</protein>
<proteinExistence type="predicted"/>